<evidence type="ECO:0000313" key="1">
    <source>
        <dbReference type="EMBL" id="CAH2075349.1"/>
    </source>
</evidence>
<organism evidence="1 2">
    <name type="scientific">Iphiclides podalirius</name>
    <name type="common">scarce swallowtail</name>
    <dbReference type="NCBI Taxonomy" id="110791"/>
    <lineage>
        <taxon>Eukaryota</taxon>
        <taxon>Metazoa</taxon>
        <taxon>Ecdysozoa</taxon>
        <taxon>Arthropoda</taxon>
        <taxon>Hexapoda</taxon>
        <taxon>Insecta</taxon>
        <taxon>Pterygota</taxon>
        <taxon>Neoptera</taxon>
        <taxon>Endopterygota</taxon>
        <taxon>Lepidoptera</taxon>
        <taxon>Glossata</taxon>
        <taxon>Ditrysia</taxon>
        <taxon>Papilionoidea</taxon>
        <taxon>Papilionidae</taxon>
        <taxon>Papilioninae</taxon>
        <taxon>Iphiclides</taxon>
    </lineage>
</organism>
<reference evidence="1" key="1">
    <citation type="submission" date="2022-03" db="EMBL/GenBank/DDBJ databases">
        <authorList>
            <person name="Martin H S."/>
        </authorList>
    </citation>
    <scope>NUCLEOTIDE SEQUENCE</scope>
</reference>
<proteinExistence type="predicted"/>
<protein>
    <submittedName>
        <fullName evidence="1">Uncharacterized protein</fullName>
    </submittedName>
</protein>
<dbReference type="Proteomes" id="UP000837857">
    <property type="component" value="Chromosome 8"/>
</dbReference>
<dbReference type="EMBL" id="OW152820">
    <property type="protein sequence ID" value="CAH2075349.1"/>
    <property type="molecule type" value="Genomic_DNA"/>
</dbReference>
<gene>
    <name evidence="1" type="ORF">IPOD504_LOCUS16713</name>
</gene>
<name>A0ABN8J4K5_9NEOP</name>
<feature type="non-terminal residue" evidence="1">
    <location>
        <position position="92"/>
    </location>
</feature>
<evidence type="ECO:0000313" key="2">
    <source>
        <dbReference type="Proteomes" id="UP000837857"/>
    </source>
</evidence>
<keyword evidence="2" id="KW-1185">Reference proteome</keyword>
<accession>A0ABN8J4K5</accession>
<sequence>MRFASNPSQTRRLALSKRDTCSAFIVDGPRRRDYILTSDGRWERVRGAGKFCAYCWCGLALRCSGVYAGPAPTASYFHMGIVIVGQFAMADG</sequence>